<evidence type="ECO:0000256" key="1">
    <source>
        <dbReference type="SAM" id="MobiDB-lite"/>
    </source>
</evidence>
<protein>
    <submittedName>
        <fullName evidence="2">Uncharacterized protein</fullName>
    </submittedName>
</protein>
<proteinExistence type="predicted"/>
<organism evidence="2 3">
    <name type="scientific">Acidocella aminolytica 101 = DSM 11237</name>
    <dbReference type="NCBI Taxonomy" id="1120923"/>
    <lineage>
        <taxon>Bacteria</taxon>
        <taxon>Pseudomonadati</taxon>
        <taxon>Pseudomonadota</taxon>
        <taxon>Alphaproteobacteria</taxon>
        <taxon>Acetobacterales</taxon>
        <taxon>Acidocellaceae</taxon>
        <taxon>Acidocella</taxon>
    </lineage>
</organism>
<dbReference type="AlphaFoldDB" id="A0A0D6PEQ3"/>
<evidence type="ECO:0000313" key="2">
    <source>
        <dbReference type="EMBL" id="GAN80230.1"/>
    </source>
</evidence>
<sequence length="55" mass="5958">MLFFLVVLAFALVLLPLARAADIEGLNNTRAPRRAKMQQMPASELINGASPSGLY</sequence>
<comment type="caution">
    <text evidence="2">The sequence shown here is derived from an EMBL/GenBank/DDBJ whole genome shotgun (WGS) entry which is preliminary data.</text>
</comment>
<name>A0A0D6PEQ3_9PROT</name>
<dbReference type="STRING" id="1120923.SAMN02746095_02777"/>
<evidence type="ECO:0000313" key="3">
    <source>
        <dbReference type="Proteomes" id="UP000032668"/>
    </source>
</evidence>
<gene>
    <name evidence="2" type="ORF">Aam_040_058</name>
</gene>
<reference evidence="2 3" key="1">
    <citation type="submission" date="2012-11" db="EMBL/GenBank/DDBJ databases">
        <title>Whole genome sequence of Acidocella aminolytica 101 = DSM 11237.</title>
        <authorList>
            <person name="Azuma Y."/>
            <person name="Higashiura N."/>
            <person name="Hirakawa H."/>
            <person name="Matsushita K."/>
        </authorList>
    </citation>
    <scope>NUCLEOTIDE SEQUENCE [LARGE SCALE GENOMIC DNA]</scope>
    <source>
        <strain evidence="3">101 / DSM 11237</strain>
    </source>
</reference>
<dbReference type="Proteomes" id="UP000032668">
    <property type="component" value="Unassembled WGS sequence"/>
</dbReference>
<keyword evidence="3" id="KW-1185">Reference proteome</keyword>
<feature type="region of interest" description="Disordered" evidence="1">
    <location>
        <begin position="33"/>
        <end position="55"/>
    </location>
</feature>
<accession>A0A0D6PEQ3</accession>
<dbReference type="EMBL" id="BANC01000040">
    <property type="protein sequence ID" value="GAN80230.1"/>
    <property type="molecule type" value="Genomic_DNA"/>
</dbReference>